<feature type="compositionally biased region" description="Low complexity" evidence="1">
    <location>
        <begin position="70"/>
        <end position="86"/>
    </location>
</feature>
<feature type="compositionally biased region" description="Polar residues" evidence="1">
    <location>
        <begin position="163"/>
        <end position="188"/>
    </location>
</feature>
<dbReference type="AlphaFoldDB" id="F4WZZ0"/>
<feature type="compositionally biased region" description="Polar residues" evidence="1">
    <location>
        <begin position="121"/>
        <end position="131"/>
    </location>
</feature>
<evidence type="ECO:0000313" key="2">
    <source>
        <dbReference type="EMBL" id="EGI60233.1"/>
    </source>
</evidence>
<feature type="compositionally biased region" description="Basic and acidic residues" evidence="1">
    <location>
        <begin position="1"/>
        <end position="28"/>
    </location>
</feature>
<accession>F4WZZ0</accession>
<evidence type="ECO:0000256" key="1">
    <source>
        <dbReference type="SAM" id="MobiDB-lite"/>
    </source>
</evidence>
<proteinExistence type="predicted"/>
<reference evidence="2" key="1">
    <citation type="submission" date="2011-02" db="EMBL/GenBank/DDBJ databases">
        <title>The genome of the leaf-cutting ant Acromyrmex echinatior suggests key adaptations to social evolution and fungus farming.</title>
        <authorList>
            <person name="Nygaard S."/>
            <person name="Zhang G."/>
        </authorList>
    </citation>
    <scope>NUCLEOTIDE SEQUENCE</scope>
</reference>
<dbReference type="Proteomes" id="UP000007755">
    <property type="component" value="Unassembled WGS sequence"/>
</dbReference>
<dbReference type="EMBL" id="GL888482">
    <property type="protein sequence ID" value="EGI60233.1"/>
    <property type="molecule type" value="Genomic_DNA"/>
</dbReference>
<feature type="region of interest" description="Disordered" evidence="1">
    <location>
        <begin position="121"/>
        <end position="188"/>
    </location>
</feature>
<protein>
    <submittedName>
        <fullName evidence="2">Uncharacterized protein</fullName>
    </submittedName>
</protein>
<gene>
    <name evidence="2" type="ORF">G5I_11568</name>
</gene>
<evidence type="ECO:0000313" key="3">
    <source>
        <dbReference type="Proteomes" id="UP000007755"/>
    </source>
</evidence>
<feature type="region of interest" description="Disordered" evidence="1">
    <location>
        <begin position="1"/>
        <end position="39"/>
    </location>
</feature>
<organism evidence="3">
    <name type="scientific">Acromyrmex echinatior</name>
    <name type="common">Panamanian leafcutter ant</name>
    <name type="synonym">Acromyrmex octospinosus echinatior</name>
    <dbReference type="NCBI Taxonomy" id="103372"/>
    <lineage>
        <taxon>Eukaryota</taxon>
        <taxon>Metazoa</taxon>
        <taxon>Ecdysozoa</taxon>
        <taxon>Arthropoda</taxon>
        <taxon>Hexapoda</taxon>
        <taxon>Insecta</taxon>
        <taxon>Pterygota</taxon>
        <taxon>Neoptera</taxon>
        <taxon>Endopterygota</taxon>
        <taxon>Hymenoptera</taxon>
        <taxon>Apocrita</taxon>
        <taxon>Aculeata</taxon>
        <taxon>Formicoidea</taxon>
        <taxon>Formicidae</taxon>
        <taxon>Myrmicinae</taxon>
        <taxon>Acromyrmex</taxon>
    </lineage>
</organism>
<name>F4WZZ0_ACREC</name>
<sequence>MDTDNENNRLRFETQDRLTGEAVKDTSGTKKPASPGLVERAELEVALPSPLPQKKKELWLRLDRMEADAAAASAEDSVASGSASSGRVLHPRRGPKIVEMKKYPKEMRIRVVADEIVNSVADSGSASTSAPSGFGPVGNTGVAGFTLPASSDEGMVVDRAGSRSGSVSLESTSVEDYRELSSSFEQVS</sequence>
<keyword evidence="3" id="KW-1185">Reference proteome</keyword>
<dbReference type="InParanoid" id="F4WZZ0"/>
<feature type="region of interest" description="Disordered" evidence="1">
    <location>
        <begin position="70"/>
        <end position="101"/>
    </location>
</feature>